<name>A0A4P9YM52_ROZAC</name>
<reference evidence="9" key="1">
    <citation type="journal article" date="2018" name="Nat. Microbiol.">
        <title>Leveraging single-cell genomics to expand the fungal tree of life.</title>
        <authorList>
            <person name="Ahrendt S.R."/>
            <person name="Quandt C.A."/>
            <person name="Ciobanu D."/>
            <person name="Clum A."/>
            <person name="Salamov A."/>
            <person name="Andreopoulos B."/>
            <person name="Cheng J.F."/>
            <person name="Woyke T."/>
            <person name="Pelin A."/>
            <person name="Henrissat B."/>
            <person name="Reynolds N.K."/>
            <person name="Benny G.L."/>
            <person name="Smith M.E."/>
            <person name="James T.Y."/>
            <person name="Grigoriev I.V."/>
        </authorList>
    </citation>
    <scope>NUCLEOTIDE SEQUENCE [LARGE SCALE GENOMIC DNA]</scope>
    <source>
        <strain evidence="9">CSF55</strain>
    </source>
</reference>
<dbReference type="SUPFAM" id="SSF53335">
    <property type="entry name" value="S-adenosyl-L-methionine-dependent methyltransferases"/>
    <property type="match status" value="1"/>
</dbReference>
<keyword evidence="5 7" id="KW-0808">Transferase</keyword>
<protein>
    <recommendedName>
        <fullName evidence="7">Protein-L-isoaspartate O-methyltransferase</fullName>
        <ecNumber evidence="7">2.1.1.77</ecNumber>
    </recommendedName>
</protein>
<accession>A0A4P9YM52</accession>
<evidence type="ECO:0000256" key="6">
    <source>
        <dbReference type="ARBA" id="ARBA00022691"/>
    </source>
</evidence>
<dbReference type="Gene3D" id="3.40.50.150">
    <property type="entry name" value="Vaccinia Virus protein VP39"/>
    <property type="match status" value="1"/>
</dbReference>
<dbReference type="PANTHER" id="PTHR11579:SF0">
    <property type="entry name" value="PROTEIN-L-ISOASPARTATE(D-ASPARTATE) O-METHYLTRANSFERASE"/>
    <property type="match status" value="1"/>
</dbReference>
<evidence type="ECO:0000256" key="4">
    <source>
        <dbReference type="ARBA" id="ARBA00022603"/>
    </source>
</evidence>
<comment type="similarity">
    <text evidence="2 7">Belongs to the methyltransferase superfamily. L-isoaspartyl/D-aspartyl protein methyltransferase family.</text>
</comment>
<dbReference type="NCBIfam" id="TIGR00080">
    <property type="entry name" value="pimt"/>
    <property type="match status" value="1"/>
</dbReference>
<dbReference type="GO" id="GO:0004719">
    <property type="term" value="F:protein-L-isoaspartate (D-aspartate) O-methyltransferase activity"/>
    <property type="evidence" value="ECO:0007669"/>
    <property type="project" value="UniProtKB-UniRule"/>
</dbReference>
<comment type="catalytic activity">
    <reaction evidence="7">
        <text>[protein]-L-isoaspartate + S-adenosyl-L-methionine = [protein]-L-isoaspartate alpha-methyl ester + S-adenosyl-L-homocysteine</text>
        <dbReference type="Rhea" id="RHEA:12705"/>
        <dbReference type="Rhea" id="RHEA-COMP:12143"/>
        <dbReference type="Rhea" id="RHEA-COMP:12144"/>
        <dbReference type="ChEBI" id="CHEBI:57856"/>
        <dbReference type="ChEBI" id="CHEBI:59789"/>
        <dbReference type="ChEBI" id="CHEBI:90596"/>
        <dbReference type="ChEBI" id="CHEBI:90598"/>
        <dbReference type="EC" id="2.1.1.77"/>
    </reaction>
</comment>
<dbReference type="GO" id="GO:0005737">
    <property type="term" value="C:cytoplasm"/>
    <property type="evidence" value="ECO:0007669"/>
    <property type="project" value="UniProtKB-SubCell"/>
</dbReference>
<dbReference type="InterPro" id="IPR000682">
    <property type="entry name" value="PCMT"/>
</dbReference>
<dbReference type="EMBL" id="ML005043">
    <property type="protein sequence ID" value="RKP20584.1"/>
    <property type="molecule type" value="Genomic_DNA"/>
</dbReference>
<evidence type="ECO:0000313" key="9">
    <source>
        <dbReference type="Proteomes" id="UP000281549"/>
    </source>
</evidence>
<dbReference type="PROSITE" id="PS01279">
    <property type="entry name" value="PCMT"/>
    <property type="match status" value="1"/>
</dbReference>
<evidence type="ECO:0000313" key="8">
    <source>
        <dbReference type="EMBL" id="RKP20584.1"/>
    </source>
</evidence>
<organism evidence="8 9">
    <name type="scientific">Rozella allomycis (strain CSF55)</name>
    <dbReference type="NCBI Taxonomy" id="988480"/>
    <lineage>
        <taxon>Eukaryota</taxon>
        <taxon>Fungi</taxon>
        <taxon>Fungi incertae sedis</taxon>
        <taxon>Cryptomycota</taxon>
        <taxon>Cryptomycota incertae sedis</taxon>
        <taxon>Rozella</taxon>
    </lineage>
</organism>
<evidence type="ECO:0000256" key="7">
    <source>
        <dbReference type="RuleBase" id="RU003802"/>
    </source>
</evidence>
<evidence type="ECO:0000256" key="2">
    <source>
        <dbReference type="ARBA" id="ARBA00005369"/>
    </source>
</evidence>
<dbReference type="Pfam" id="PF01135">
    <property type="entry name" value="PCMT"/>
    <property type="match status" value="1"/>
</dbReference>
<dbReference type="GO" id="GO:0032259">
    <property type="term" value="P:methylation"/>
    <property type="evidence" value="ECO:0007669"/>
    <property type="project" value="UniProtKB-KW"/>
</dbReference>
<evidence type="ECO:0000256" key="1">
    <source>
        <dbReference type="ARBA" id="ARBA00004496"/>
    </source>
</evidence>
<dbReference type="AlphaFoldDB" id="A0A4P9YM52"/>
<keyword evidence="4 7" id="KW-0489">Methyltransferase</keyword>
<evidence type="ECO:0000256" key="5">
    <source>
        <dbReference type="ARBA" id="ARBA00022679"/>
    </source>
</evidence>
<evidence type="ECO:0000256" key="3">
    <source>
        <dbReference type="ARBA" id="ARBA00022490"/>
    </source>
</evidence>
<dbReference type="Proteomes" id="UP000281549">
    <property type="component" value="Unassembled WGS sequence"/>
</dbReference>
<keyword evidence="3" id="KW-0963">Cytoplasm</keyword>
<sequence length="228" mass="25085">MAYFCSGKTNNELIAKLKATGIISNDKVADAMRTVDRAKYCTIHPYHDSPQPIGFNATISAPHMHAIALEVLLPNLKPGAKVLDVGCGSGYLTSCFASLVFLTFIHFQVYPNGKVIGIDHIPELVQHCQYNVNSDHPEYINEGVVNFYEADGREGYANEAPYDVIHVGASSRTAPVALLEQLAVNGMMVIPITHTFTLIHKNEQGKLVEKPLMSVRYVGLTSRDEQIQ</sequence>
<dbReference type="InterPro" id="IPR029063">
    <property type="entry name" value="SAM-dependent_MTases_sf"/>
</dbReference>
<gene>
    <name evidence="8" type="ORF">ROZALSC1DRAFT_27943</name>
</gene>
<keyword evidence="6 7" id="KW-0949">S-adenosyl-L-methionine</keyword>
<proteinExistence type="inferred from homology"/>
<comment type="subcellular location">
    <subcellularLocation>
        <location evidence="1">Cytoplasm</location>
    </subcellularLocation>
</comment>
<dbReference type="EC" id="2.1.1.77" evidence="7"/>
<dbReference type="PANTHER" id="PTHR11579">
    <property type="entry name" value="PROTEIN-L-ISOASPARTATE O-METHYLTRANSFERASE"/>
    <property type="match status" value="1"/>
</dbReference>
<dbReference type="CDD" id="cd02440">
    <property type="entry name" value="AdoMet_MTases"/>
    <property type="match status" value="1"/>
</dbReference>